<dbReference type="Gene3D" id="3.10.620.30">
    <property type="match status" value="1"/>
</dbReference>
<dbReference type="AlphaFoldDB" id="A0A0F9V899"/>
<dbReference type="InterPro" id="IPR038765">
    <property type="entry name" value="Papain-like_cys_pep_sf"/>
</dbReference>
<dbReference type="SUPFAM" id="SSF54001">
    <property type="entry name" value="Cysteine proteinases"/>
    <property type="match status" value="1"/>
</dbReference>
<dbReference type="PANTHER" id="PTHR39327">
    <property type="match status" value="1"/>
</dbReference>
<reference evidence="1" key="1">
    <citation type="journal article" date="2015" name="Nature">
        <title>Complex archaea that bridge the gap between prokaryotes and eukaryotes.</title>
        <authorList>
            <person name="Spang A."/>
            <person name="Saw J.H."/>
            <person name="Jorgensen S.L."/>
            <person name="Zaremba-Niedzwiedzka K."/>
            <person name="Martijn J."/>
            <person name="Lind A.E."/>
            <person name="van Eijk R."/>
            <person name="Schleper C."/>
            <person name="Guy L."/>
            <person name="Ettema T.J."/>
        </authorList>
    </citation>
    <scope>NUCLEOTIDE SEQUENCE</scope>
</reference>
<gene>
    <name evidence="1" type="ORF">LCGC14_0171720</name>
</gene>
<proteinExistence type="predicted"/>
<dbReference type="PANTHER" id="PTHR39327:SF1">
    <property type="entry name" value="BLR5470 PROTEIN"/>
    <property type="match status" value="1"/>
</dbReference>
<organism evidence="1">
    <name type="scientific">marine sediment metagenome</name>
    <dbReference type="NCBI Taxonomy" id="412755"/>
    <lineage>
        <taxon>unclassified sequences</taxon>
        <taxon>metagenomes</taxon>
        <taxon>ecological metagenomes</taxon>
    </lineage>
</organism>
<name>A0A0F9V899_9ZZZZ</name>
<accession>A0A0F9V899</accession>
<protein>
    <recommendedName>
        <fullName evidence="2">Transglutaminase-like domain-containing protein</fullName>
    </recommendedName>
</protein>
<evidence type="ECO:0008006" key="2">
    <source>
        <dbReference type="Google" id="ProtNLM"/>
    </source>
</evidence>
<dbReference type="InterPro" id="IPR010319">
    <property type="entry name" value="Transglutaminase-like_Cys_pept"/>
</dbReference>
<sequence length="227" mass="26160">MQLGPRLRRLTLSLAMAVPFNAQAWDFSVIMGRSQSLYDPSSSAVKRLTKWNELIQDETHSDTDEKLEAVNRFFNRHLRFETDQQIWGELDYWATPVESLVTGAADCEDFTIAKYHTLRHLGVPDEQMRLTYVKANELNQPHMVLSYYATPGSEPLVLDNLTDWIRPASQRQDLLPVYSFNAAGLWPAGSTRNTMSGPARQLPRWRDLLEKMRDEGFTEPRSLQDEE</sequence>
<comment type="caution">
    <text evidence="1">The sequence shown here is derived from an EMBL/GenBank/DDBJ whole genome shotgun (WGS) entry which is preliminary data.</text>
</comment>
<dbReference type="EMBL" id="LAZR01000067">
    <property type="protein sequence ID" value="KKN95937.1"/>
    <property type="molecule type" value="Genomic_DNA"/>
</dbReference>
<evidence type="ECO:0000313" key="1">
    <source>
        <dbReference type="EMBL" id="KKN95937.1"/>
    </source>
</evidence>
<dbReference type="Pfam" id="PF06035">
    <property type="entry name" value="Peptidase_C93"/>
    <property type="match status" value="1"/>
</dbReference>